<evidence type="ECO:0000313" key="4">
    <source>
        <dbReference type="Proteomes" id="UP000266841"/>
    </source>
</evidence>
<evidence type="ECO:0000256" key="2">
    <source>
        <dbReference type="SAM" id="MobiDB-lite"/>
    </source>
</evidence>
<evidence type="ECO:0000256" key="1">
    <source>
        <dbReference type="SAM" id="Coils"/>
    </source>
</evidence>
<keyword evidence="1" id="KW-0175">Coiled coil</keyword>
<comment type="caution">
    <text evidence="3">The sequence shown here is derived from an EMBL/GenBank/DDBJ whole genome shotgun (WGS) entry which is preliminary data.</text>
</comment>
<reference evidence="3 4" key="1">
    <citation type="journal article" date="2012" name="Genome Biol.">
        <title>Genome and low-iron response of an oceanic diatom adapted to chronic iron limitation.</title>
        <authorList>
            <person name="Lommer M."/>
            <person name="Specht M."/>
            <person name="Roy A.S."/>
            <person name="Kraemer L."/>
            <person name="Andreson R."/>
            <person name="Gutowska M.A."/>
            <person name="Wolf J."/>
            <person name="Bergner S.V."/>
            <person name="Schilhabel M.B."/>
            <person name="Klostermeier U.C."/>
            <person name="Beiko R.G."/>
            <person name="Rosenstiel P."/>
            <person name="Hippler M."/>
            <person name="Laroche J."/>
        </authorList>
    </citation>
    <scope>NUCLEOTIDE SEQUENCE [LARGE SCALE GENOMIC DNA]</scope>
    <source>
        <strain evidence="3 4">CCMP1005</strain>
    </source>
</reference>
<dbReference type="Proteomes" id="UP000266841">
    <property type="component" value="Unassembled WGS sequence"/>
</dbReference>
<gene>
    <name evidence="3" type="ORF">THAOC_23378</name>
</gene>
<feature type="region of interest" description="Disordered" evidence="2">
    <location>
        <begin position="1"/>
        <end position="28"/>
    </location>
</feature>
<protein>
    <submittedName>
        <fullName evidence="3">Uncharacterized protein</fullName>
    </submittedName>
</protein>
<dbReference type="AlphaFoldDB" id="K0RSE5"/>
<keyword evidence="4" id="KW-1185">Reference proteome</keyword>
<evidence type="ECO:0000313" key="3">
    <source>
        <dbReference type="EMBL" id="EJK56688.1"/>
    </source>
</evidence>
<sequence>MSGTEVQGKESVDWQRIDPPERDDVEARLPGHRTLRSLELKLQEQNNLHEMEMLKLKEAHKAEIEGLKAQGKESAREIRELKRKGTWQLTLEKTPEGYWTDREYSAGPYSEEYADSMRNLQGDIKDAVVKLREGGRDDLDDDDVLYIHLSFECDGIYQHAHHDDVMIPYWRELANALVHWSEFRARKGDRVGLILEYIVLPRKVRAILRPAIAVSKIRELGLYSVVPSHELKDFLGDIMLTNKYIRRLDLPNVRIESVEHIKPLTRAIKARLANGHHLDTLVLASCIGGGKLDILKEVSTCKIGSLFLDDNEIETECLAPITELIASNSPLTRLGLCDNNLKDADASSIADALKTNTRLDMIYLDGNELTEVGELALLKSTFDSDLNACSATNHICHVDGKESLCDVNYSLSSRRNRVSKYFTILTASSAENFYNMDILRNIPTPLMPRLLWMTRYCEWECLPYLTDNYLELSGGQRQDKHDAWDYDLNEDNRELNCMFEFVRSWTAPSLFA</sequence>
<dbReference type="InterPro" id="IPR032675">
    <property type="entry name" value="LRR_dom_sf"/>
</dbReference>
<name>K0RSE5_THAOC</name>
<proteinExistence type="predicted"/>
<feature type="compositionally biased region" description="Basic and acidic residues" evidence="2">
    <location>
        <begin position="7"/>
        <end position="28"/>
    </location>
</feature>
<organism evidence="3 4">
    <name type="scientific">Thalassiosira oceanica</name>
    <name type="common">Marine diatom</name>
    <dbReference type="NCBI Taxonomy" id="159749"/>
    <lineage>
        <taxon>Eukaryota</taxon>
        <taxon>Sar</taxon>
        <taxon>Stramenopiles</taxon>
        <taxon>Ochrophyta</taxon>
        <taxon>Bacillariophyta</taxon>
        <taxon>Coscinodiscophyceae</taxon>
        <taxon>Thalassiosirophycidae</taxon>
        <taxon>Thalassiosirales</taxon>
        <taxon>Thalassiosiraceae</taxon>
        <taxon>Thalassiosira</taxon>
    </lineage>
</organism>
<dbReference type="Gene3D" id="3.80.10.10">
    <property type="entry name" value="Ribonuclease Inhibitor"/>
    <property type="match status" value="1"/>
</dbReference>
<accession>K0RSE5</accession>
<dbReference type="SUPFAM" id="SSF52047">
    <property type="entry name" value="RNI-like"/>
    <property type="match status" value="1"/>
</dbReference>
<dbReference type="EMBL" id="AGNL01030812">
    <property type="protein sequence ID" value="EJK56688.1"/>
    <property type="molecule type" value="Genomic_DNA"/>
</dbReference>
<feature type="coiled-coil region" evidence="1">
    <location>
        <begin position="57"/>
        <end position="84"/>
    </location>
</feature>
<dbReference type="OrthoDB" id="196566at2759"/>